<evidence type="ECO:0000256" key="6">
    <source>
        <dbReference type="PIRSR" id="PIRSR602129-50"/>
    </source>
</evidence>
<proteinExistence type="inferred from homology"/>
<gene>
    <name evidence="8" type="primary">ddc_1</name>
    <name evidence="8" type="ORF">ROA7450_00162</name>
</gene>
<keyword evidence="5 7" id="KW-0456">Lyase</keyword>
<comment type="similarity">
    <text evidence="2 7">Belongs to the group II decarboxylase family.</text>
</comment>
<dbReference type="Gene3D" id="3.40.640.10">
    <property type="entry name" value="Type I PLP-dependent aspartate aminotransferase-like (Major domain)"/>
    <property type="match status" value="1"/>
</dbReference>
<evidence type="ECO:0000313" key="8">
    <source>
        <dbReference type="EMBL" id="SLN13056.1"/>
    </source>
</evidence>
<dbReference type="Pfam" id="PF00282">
    <property type="entry name" value="Pyridoxal_deC"/>
    <property type="match status" value="1"/>
</dbReference>
<keyword evidence="3" id="KW-0210">Decarboxylase</keyword>
<dbReference type="InterPro" id="IPR010977">
    <property type="entry name" value="Aromatic_deC"/>
</dbReference>
<keyword evidence="4 6" id="KW-0663">Pyridoxal phosphate</keyword>
<dbReference type="InterPro" id="IPR015422">
    <property type="entry name" value="PyrdxlP-dep_Trfase_small"/>
</dbReference>
<dbReference type="Proteomes" id="UP000193061">
    <property type="component" value="Unassembled WGS sequence"/>
</dbReference>
<dbReference type="InterPro" id="IPR002129">
    <property type="entry name" value="PyrdxlP-dep_de-COase"/>
</dbReference>
<dbReference type="GO" id="GO:0019752">
    <property type="term" value="P:carboxylic acid metabolic process"/>
    <property type="evidence" value="ECO:0007669"/>
    <property type="project" value="InterPro"/>
</dbReference>
<comment type="cofactor">
    <cofactor evidence="1 6 7">
        <name>pyridoxal 5'-phosphate</name>
        <dbReference type="ChEBI" id="CHEBI:597326"/>
    </cofactor>
</comment>
<evidence type="ECO:0000256" key="3">
    <source>
        <dbReference type="ARBA" id="ARBA00022793"/>
    </source>
</evidence>
<dbReference type="InterPro" id="IPR015424">
    <property type="entry name" value="PyrdxlP-dep_Trfase"/>
</dbReference>
<dbReference type="PANTHER" id="PTHR11999">
    <property type="entry name" value="GROUP II PYRIDOXAL-5-PHOSPHATE DECARBOXYLASE"/>
    <property type="match status" value="1"/>
</dbReference>
<feature type="modified residue" description="N6-(pyridoxal phosphate)lysine" evidence="6">
    <location>
        <position position="295"/>
    </location>
</feature>
<dbReference type="PANTHER" id="PTHR11999:SF70">
    <property type="entry name" value="MIP05841P"/>
    <property type="match status" value="1"/>
</dbReference>
<evidence type="ECO:0000256" key="4">
    <source>
        <dbReference type="ARBA" id="ARBA00022898"/>
    </source>
</evidence>
<dbReference type="SUPFAM" id="SSF53383">
    <property type="entry name" value="PLP-dependent transferases"/>
    <property type="match status" value="1"/>
</dbReference>
<evidence type="ECO:0000256" key="7">
    <source>
        <dbReference type="RuleBase" id="RU000382"/>
    </source>
</evidence>
<dbReference type="GO" id="GO:0030170">
    <property type="term" value="F:pyridoxal phosphate binding"/>
    <property type="evidence" value="ECO:0007669"/>
    <property type="project" value="InterPro"/>
</dbReference>
<dbReference type="InterPro" id="IPR015421">
    <property type="entry name" value="PyrdxlP-dep_Trfase_major"/>
</dbReference>
<dbReference type="EMBL" id="FWFX01000001">
    <property type="protein sequence ID" value="SLN13056.1"/>
    <property type="molecule type" value="Genomic_DNA"/>
</dbReference>
<dbReference type="GO" id="GO:0033983">
    <property type="term" value="F:diaminobutyrate decarboxylase activity"/>
    <property type="evidence" value="ECO:0007669"/>
    <property type="project" value="UniProtKB-EC"/>
</dbReference>
<sequence length="466" mass="50771">MTRMKSQPCSTETDLLLEADRRANRYLAEIKDMDVFPKELARSSLSHFNADLPEIGFDASDTLSLLDDFGSPGTVASNGARYFGFVIGATIPVAAAAQRMMIAWDQCASSYTNSPSADMIEKVAARWILDILDLPRESGVAFGTSATSSTLVCLATARRTLLLRNNWDQDIRGLCGAPEIRVIISEKIHVTVRKALRVLGFGEQNMIVAPVDEKGRIDPSKLPQLDEMTILCLQAGEVNTGNFDPFQPLIKVAKAANAWVHVDGAFGLWARAAPTRRHLTDGMEMANSWTTDGHKWLNTPYDGAVGVCRDRDAMTAAMNSDAEYSSASAESQKNLGIEFSRSARGIPFWAVLRSLGRTGIADMIERHCALAEYVADALAEAGYNILTPPVLNQVLFTFGTGAEAAQIQSLVAANAKVWFGMTVWNQTPAMRISISSWRTDTQDVDLLISELAAAVQFVQSARSDKP</sequence>
<dbReference type="Gene3D" id="3.90.1150.10">
    <property type="entry name" value="Aspartate Aminotransferase, domain 1"/>
    <property type="match status" value="1"/>
</dbReference>
<evidence type="ECO:0000256" key="5">
    <source>
        <dbReference type="ARBA" id="ARBA00023239"/>
    </source>
</evidence>
<protein>
    <submittedName>
        <fullName evidence="8">L-2,4-diaminobutyrate decarboxylase</fullName>
        <ecNumber evidence="8">4.1.1.86</ecNumber>
    </submittedName>
</protein>
<dbReference type="AlphaFoldDB" id="A0A1X6Y7X1"/>
<name>A0A1X6Y7X1_9RHOB</name>
<keyword evidence="9" id="KW-1185">Reference proteome</keyword>
<evidence type="ECO:0000256" key="2">
    <source>
        <dbReference type="ARBA" id="ARBA00009533"/>
    </source>
</evidence>
<reference evidence="8 9" key="1">
    <citation type="submission" date="2017-03" db="EMBL/GenBank/DDBJ databases">
        <authorList>
            <person name="Afonso C.L."/>
            <person name="Miller P.J."/>
            <person name="Scott M.A."/>
            <person name="Spackman E."/>
            <person name="Goraichik I."/>
            <person name="Dimitrov K.M."/>
            <person name="Suarez D.L."/>
            <person name="Swayne D.E."/>
        </authorList>
    </citation>
    <scope>NUCLEOTIDE SEQUENCE [LARGE SCALE GENOMIC DNA]</scope>
    <source>
        <strain evidence="8 9">CECT 7450</strain>
    </source>
</reference>
<organism evidence="8 9">
    <name type="scientific">Roseovarius albus</name>
    <dbReference type="NCBI Taxonomy" id="1247867"/>
    <lineage>
        <taxon>Bacteria</taxon>
        <taxon>Pseudomonadati</taxon>
        <taxon>Pseudomonadota</taxon>
        <taxon>Alphaproteobacteria</taxon>
        <taxon>Rhodobacterales</taxon>
        <taxon>Roseobacteraceae</taxon>
        <taxon>Roseovarius</taxon>
    </lineage>
</organism>
<evidence type="ECO:0000256" key="1">
    <source>
        <dbReference type="ARBA" id="ARBA00001933"/>
    </source>
</evidence>
<dbReference type="EC" id="4.1.1.86" evidence="8"/>
<evidence type="ECO:0000313" key="9">
    <source>
        <dbReference type="Proteomes" id="UP000193061"/>
    </source>
</evidence>
<accession>A0A1X6Y7X1</accession>